<gene>
    <name evidence="1" type="ORF">BDP27DRAFT_1205869</name>
</gene>
<accession>A0A9P5Q680</accession>
<evidence type="ECO:0000313" key="2">
    <source>
        <dbReference type="Proteomes" id="UP000772434"/>
    </source>
</evidence>
<keyword evidence="2" id="KW-1185">Reference proteome</keyword>
<sequence>NTSGTGKTRLLFEGLCLHWGLYLPCIIDSIGLGAMDLSTAIEELKLRRLPPSSDIDYTIILQNNLHATYRAVSITLLARLVVFQVYLKTCVEDGFCHDHRKRWLEVQIFPE</sequence>
<dbReference type="AlphaFoldDB" id="A0A9P5Q680"/>
<feature type="non-terminal residue" evidence="1">
    <location>
        <position position="1"/>
    </location>
</feature>
<organism evidence="1 2">
    <name type="scientific">Rhodocollybia butyracea</name>
    <dbReference type="NCBI Taxonomy" id="206335"/>
    <lineage>
        <taxon>Eukaryota</taxon>
        <taxon>Fungi</taxon>
        <taxon>Dikarya</taxon>
        <taxon>Basidiomycota</taxon>
        <taxon>Agaricomycotina</taxon>
        <taxon>Agaricomycetes</taxon>
        <taxon>Agaricomycetidae</taxon>
        <taxon>Agaricales</taxon>
        <taxon>Marasmiineae</taxon>
        <taxon>Omphalotaceae</taxon>
        <taxon>Rhodocollybia</taxon>
    </lineage>
</organism>
<evidence type="ECO:0000313" key="1">
    <source>
        <dbReference type="EMBL" id="KAF9075337.1"/>
    </source>
</evidence>
<protein>
    <submittedName>
        <fullName evidence="1">Uncharacterized protein</fullName>
    </submittedName>
</protein>
<dbReference type="Proteomes" id="UP000772434">
    <property type="component" value="Unassembled WGS sequence"/>
</dbReference>
<dbReference type="OrthoDB" id="2393824at2759"/>
<reference evidence="1" key="1">
    <citation type="submission" date="2020-11" db="EMBL/GenBank/DDBJ databases">
        <authorList>
            <consortium name="DOE Joint Genome Institute"/>
            <person name="Ahrendt S."/>
            <person name="Riley R."/>
            <person name="Andreopoulos W."/>
            <person name="Labutti K."/>
            <person name="Pangilinan J."/>
            <person name="Ruiz-Duenas F.J."/>
            <person name="Barrasa J.M."/>
            <person name="Sanchez-Garcia M."/>
            <person name="Camarero S."/>
            <person name="Miyauchi S."/>
            <person name="Serrano A."/>
            <person name="Linde D."/>
            <person name="Babiker R."/>
            <person name="Drula E."/>
            <person name="Ayuso-Fernandez I."/>
            <person name="Pacheco R."/>
            <person name="Padilla G."/>
            <person name="Ferreira P."/>
            <person name="Barriuso J."/>
            <person name="Kellner H."/>
            <person name="Castanera R."/>
            <person name="Alfaro M."/>
            <person name="Ramirez L."/>
            <person name="Pisabarro A.G."/>
            <person name="Kuo A."/>
            <person name="Tritt A."/>
            <person name="Lipzen A."/>
            <person name="He G."/>
            <person name="Yan M."/>
            <person name="Ng V."/>
            <person name="Cullen D."/>
            <person name="Martin F."/>
            <person name="Rosso M.-N."/>
            <person name="Henrissat B."/>
            <person name="Hibbett D."/>
            <person name="Martinez A.T."/>
            <person name="Grigoriev I.V."/>
        </authorList>
    </citation>
    <scope>NUCLEOTIDE SEQUENCE</scope>
    <source>
        <strain evidence="1">AH 40177</strain>
    </source>
</reference>
<comment type="caution">
    <text evidence="1">The sequence shown here is derived from an EMBL/GenBank/DDBJ whole genome shotgun (WGS) entry which is preliminary data.</text>
</comment>
<proteinExistence type="predicted"/>
<name>A0A9P5Q680_9AGAR</name>
<dbReference type="EMBL" id="JADNRY010000010">
    <property type="protein sequence ID" value="KAF9075337.1"/>
    <property type="molecule type" value="Genomic_DNA"/>
</dbReference>
<feature type="non-terminal residue" evidence="1">
    <location>
        <position position="111"/>
    </location>
</feature>